<evidence type="ECO:0000256" key="1">
    <source>
        <dbReference type="SAM" id="SignalP"/>
    </source>
</evidence>
<reference evidence="2" key="1">
    <citation type="submission" date="2023-02" db="EMBL/GenBank/DDBJ databases">
        <title>Colletotrichum kahawae CIFC_Que2 genome sequencing and assembly.</title>
        <authorList>
            <person name="Baroncelli R."/>
        </authorList>
    </citation>
    <scope>NUCLEOTIDE SEQUENCE</scope>
    <source>
        <strain evidence="2">CIFC_Que2</strain>
    </source>
</reference>
<sequence>MIAGPTLLGALLSLGGLAQAIPATEGIPDHVPTEAELFAGTNYVYQAPLNINPNYDADFGVEDIQVNVSPALERRTDFTGSSYFCRGRWVNGIASYAMTGIDYLYKVQGKPRNGAGPGNCGRVSCSGVENGGTAIWWCNDENKPKELQSFGSIADGALWLWRRCMQPGEVYGWVAGQVFHKTNWNVIISMAYC</sequence>
<feature type="chain" id="PRO_5041927607" description="Secreted protein" evidence="1">
    <location>
        <begin position="21"/>
        <end position="193"/>
    </location>
</feature>
<accession>A0AAD9XXV1</accession>
<gene>
    <name evidence="2" type="ORF">CKAH01_10873</name>
</gene>
<keyword evidence="3" id="KW-1185">Reference proteome</keyword>
<dbReference type="PANTHER" id="PTHR35605">
    <property type="entry name" value="ECP2 EFFECTOR PROTEIN DOMAIN-CONTAINING PROTEIN-RELATED"/>
    <property type="match status" value="1"/>
</dbReference>
<proteinExistence type="predicted"/>
<dbReference type="Proteomes" id="UP001281614">
    <property type="component" value="Unassembled WGS sequence"/>
</dbReference>
<dbReference type="PANTHER" id="PTHR35605:SF1">
    <property type="entry name" value="ECP2 EFFECTOR PROTEIN DOMAIN-CONTAINING PROTEIN-RELATED"/>
    <property type="match status" value="1"/>
</dbReference>
<evidence type="ECO:0000313" key="3">
    <source>
        <dbReference type="Proteomes" id="UP001281614"/>
    </source>
</evidence>
<comment type="caution">
    <text evidence="2">The sequence shown here is derived from an EMBL/GenBank/DDBJ whole genome shotgun (WGS) entry which is preliminary data.</text>
</comment>
<protein>
    <recommendedName>
        <fullName evidence="4">Secreted protein</fullName>
    </recommendedName>
</protein>
<keyword evidence="1" id="KW-0732">Signal</keyword>
<dbReference type="EMBL" id="VYYT01000879">
    <property type="protein sequence ID" value="KAK2728518.1"/>
    <property type="molecule type" value="Genomic_DNA"/>
</dbReference>
<evidence type="ECO:0008006" key="4">
    <source>
        <dbReference type="Google" id="ProtNLM"/>
    </source>
</evidence>
<dbReference type="AlphaFoldDB" id="A0AAD9XXV1"/>
<organism evidence="2 3">
    <name type="scientific">Colletotrichum kahawae</name>
    <name type="common">Coffee berry disease fungus</name>
    <dbReference type="NCBI Taxonomy" id="34407"/>
    <lineage>
        <taxon>Eukaryota</taxon>
        <taxon>Fungi</taxon>
        <taxon>Dikarya</taxon>
        <taxon>Ascomycota</taxon>
        <taxon>Pezizomycotina</taxon>
        <taxon>Sordariomycetes</taxon>
        <taxon>Hypocreomycetidae</taxon>
        <taxon>Glomerellales</taxon>
        <taxon>Glomerellaceae</taxon>
        <taxon>Colletotrichum</taxon>
        <taxon>Colletotrichum gloeosporioides species complex</taxon>
    </lineage>
</organism>
<evidence type="ECO:0000313" key="2">
    <source>
        <dbReference type="EMBL" id="KAK2728518.1"/>
    </source>
</evidence>
<name>A0AAD9XXV1_COLKA</name>
<feature type="signal peptide" evidence="1">
    <location>
        <begin position="1"/>
        <end position="20"/>
    </location>
</feature>